<dbReference type="PANTHER" id="PTHR21320:SF3">
    <property type="entry name" value="CYTOCHROME C OXIDASE ASSEMBLY PROTEIN COX11, MITOCHONDRIAL-RELATED"/>
    <property type="match status" value="1"/>
</dbReference>
<comment type="subcellular location">
    <subcellularLocation>
        <location evidence="2 10">Cell inner membrane</location>
        <topology evidence="2 10">Single-pass type II membrane protein</topology>
        <orientation evidence="2 10">Periplasmic side</orientation>
    </subcellularLocation>
</comment>
<evidence type="ECO:0000256" key="3">
    <source>
        <dbReference type="ARBA" id="ARBA00009620"/>
    </source>
</evidence>
<evidence type="ECO:0000256" key="9">
    <source>
        <dbReference type="ARBA" id="ARBA00023136"/>
    </source>
</evidence>
<comment type="function">
    <text evidence="1 10">Exerts its effect at some terminal stage of cytochrome c oxidase synthesis, probably by being involved in the insertion of the copper B into subunit I.</text>
</comment>
<keyword evidence="10" id="KW-1003">Cell membrane</keyword>
<evidence type="ECO:0000256" key="2">
    <source>
        <dbReference type="ARBA" id="ARBA00004382"/>
    </source>
</evidence>
<dbReference type="SUPFAM" id="SSF110111">
    <property type="entry name" value="Ctag/Cox11"/>
    <property type="match status" value="1"/>
</dbReference>
<evidence type="ECO:0000256" key="6">
    <source>
        <dbReference type="ARBA" id="ARBA00022968"/>
    </source>
</evidence>
<dbReference type="GO" id="GO:0005507">
    <property type="term" value="F:copper ion binding"/>
    <property type="evidence" value="ECO:0007669"/>
    <property type="project" value="InterPro"/>
</dbReference>
<dbReference type="RefSeq" id="WP_407048251.1">
    <property type="nucleotide sequence ID" value="NZ_CP158568.1"/>
</dbReference>
<dbReference type="Gene3D" id="2.60.370.10">
    <property type="entry name" value="Ctag/Cox11"/>
    <property type="match status" value="1"/>
</dbReference>
<gene>
    <name evidence="10" type="primary">ctaG</name>
    <name evidence="13" type="ORF">ABS361_13675</name>
</gene>
<feature type="topological domain" description="Periplasmic" evidence="10">
    <location>
        <begin position="56"/>
        <end position="220"/>
    </location>
</feature>
<feature type="region of interest" description="Disordered" evidence="11">
    <location>
        <begin position="1"/>
        <end position="20"/>
    </location>
</feature>
<dbReference type="GO" id="GO:0008535">
    <property type="term" value="P:respiratory chain complex IV assembly"/>
    <property type="evidence" value="ECO:0007669"/>
    <property type="project" value="UniProtKB-UniRule"/>
</dbReference>
<proteinExistence type="inferred from homology"/>
<evidence type="ECO:0000256" key="4">
    <source>
        <dbReference type="ARBA" id="ARBA00015384"/>
    </source>
</evidence>
<keyword evidence="5 10" id="KW-0812">Transmembrane</keyword>
<feature type="transmembrane region" description="Helical" evidence="12">
    <location>
        <begin position="37"/>
        <end position="59"/>
    </location>
</feature>
<dbReference type="InterPro" id="IPR023471">
    <property type="entry name" value="CtaG/Cox11_dom_sf"/>
</dbReference>
<evidence type="ECO:0000256" key="8">
    <source>
        <dbReference type="ARBA" id="ARBA00023008"/>
    </source>
</evidence>
<keyword evidence="9 10" id="KW-0472">Membrane</keyword>
<evidence type="ECO:0000256" key="5">
    <source>
        <dbReference type="ARBA" id="ARBA00022692"/>
    </source>
</evidence>
<keyword evidence="8 10" id="KW-0186">Copper</keyword>
<name>A0AAU7X7T7_9HYPH</name>
<dbReference type="Pfam" id="PF04442">
    <property type="entry name" value="CtaG_Cox11"/>
    <property type="match status" value="1"/>
</dbReference>
<keyword evidence="10" id="KW-0997">Cell inner membrane</keyword>
<keyword evidence="6 10" id="KW-0735">Signal-anchor</keyword>
<dbReference type="KEGG" id="mflg:ABS361_13675"/>
<evidence type="ECO:0000256" key="1">
    <source>
        <dbReference type="ARBA" id="ARBA00004007"/>
    </source>
</evidence>
<accession>A0AAU7X7T7</accession>
<comment type="similarity">
    <text evidence="3 10">Belongs to the COX11/CtaG family.</text>
</comment>
<evidence type="ECO:0000256" key="7">
    <source>
        <dbReference type="ARBA" id="ARBA00022989"/>
    </source>
</evidence>
<protein>
    <recommendedName>
        <fullName evidence="4 10">Cytochrome c oxidase assembly protein CtaG</fullName>
    </recommendedName>
</protein>
<dbReference type="PIRSF" id="PIRSF005413">
    <property type="entry name" value="COX11"/>
    <property type="match status" value="1"/>
</dbReference>
<organism evidence="13">
    <name type="scientific">Methyloraptor flagellatus</name>
    <dbReference type="NCBI Taxonomy" id="3162530"/>
    <lineage>
        <taxon>Bacteria</taxon>
        <taxon>Pseudomonadati</taxon>
        <taxon>Pseudomonadota</taxon>
        <taxon>Alphaproteobacteria</taxon>
        <taxon>Hyphomicrobiales</taxon>
        <taxon>Ancalomicrobiaceae</taxon>
        <taxon>Methyloraptor</taxon>
    </lineage>
</organism>
<sequence length="220" mass="24100">MTDRTTPIATDEPTDEQTSAAAITVAVPPDPKKLRNVALICTAMTFSMLGLAFAAVPFYDWFCRATGYDGTTNVATSAPNVVGEREFEIRFDSNVFAGLPWRFTPVEKSVNVHVGEVKTVEYEIENLSDKELSATAGYNVTPGLAGYYFTKLVCFCFSEQTLKPHEKIRVPVTFFVDSSIDEVKDLRGAKTITLSYTFFAAKTPTKPLAAVDGTKAPDKL</sequence>
<dbReference type="GO" id="GO:0005886">
    <property type="term" value="C:plasma membrane"/>
    <property type="evidence" value="ECO:0007669"/>
    <property type="project" value="UniProtKB-SubCell"/>
</dbReference>
<dbReference type="AlphaFoldDB" id="A0AAU7X7T7"/>
<dbReference type="HAMAP" id="MF_00155">
    <property type="entry name" value="CtaG"/>
    <property type="match status" value="1"/>
</dbReference>
<evidence type="ECO:0000256" key="12">
    <source>
        <dbReference type="SAM" id="Phobius"/>
    </source>
</evidence>
<evidence type="ECO:0000256" key="10">
    <source>
        <dbReference type="HAMAP-Rule" id="MF_00155"/>
    </source>
</evidence>
<dbReference type="EMBL" id="CP158568">
    <property type="protein sequence ID" value="XBY43148.1"/>
    <property type="molecule type" value="Genomic_DNA"/>
</dbReference>
<keyword evidence="7 10" id="KW-1133">Transmembrane helix</keyword>
<feature type="topological domain" description="Cytoplasmic" evidence="10">
    <location>
        <begin position="1"/>
        <end position="19"/>
    </location>
</feature>
<evidence type="ECO:0000256" key="11">
    <source>
        <dbReference type="SAM" id="MobiDB-lite"/>
    </source>
</evidence>
<reference evidence="13" key="1">
    <citation type="submission" date="2024-06" db="EMBL/GenBank/DDBJ databases">
        <title>Methylostella associata gen. nov., sp. nov., a novel Ancalomicrobiaceae-affiliated facultatively methylotrophic bacteria that feed on methanotrophs of the genus Methylococcus.</title>
        <authorList>
            <person name="Saltykova V."/>
            <person name="Danilova O.V."/>
            <person name="Oshkin I.Y."/>
            <person name="Belova S.E."/>
            <person name="Pimenov N.V."/>
            <person name="Dedysh S.N."/>
        </authorList>
    </citation>
    <scope>NUCLEOTIDE SEQUENCE</scope>
    <source>
        <strain evidence="13">S20</strain>
    </source>
</reference>
<dbReference type="PANTHER" id="PTHR21320">
    <property type="entry name" value="CYTOCHROME C OXIDASE ASSEMBLY PROTEIN COX11-RELATED"/>
    <property type="match status" value="1"/>
</dbReference>
<dbReference type="InterPro" id="IPR007533">
    <property type="entry name" value="Cyt_c_oxidase_assmbl_CtaG"/>
</dbReference>
<dbReference type="NCBIfam" id="NF003465">
    <property type="entry name" value="PRK05089.1"/>
    <property type="match status" value="1"/>
</dbReference>
<evidence type="ECO:0000313" key="13">
    <source>
        <dbReference type="EMBL" id="XBY43148.1"/>
    </source>
</evidence>